<gene>
    <name evidence="3" type="ORF">LMG27198_34570</name>
</gene>
<feature type="region of interest" description="Disordered" evidence="1">
    <location>
        <begin position="169"/>
        <end position="235"/>
    </location>
</feature>
<keyword evidence="4" id="KW-1185">Reference proteome</keyword>
<accession>A0A9W6GX17</accession>
<comment type="caution">
    <text evidence="3">The sequence shown here is derived from an EMBL/GenBank/DDBJ whole genome shotgun (WGS) entry which is preliminary data.</text>
</comment>
<dbReference type="RefSeq" id="WP_281804500.1">
    <property type="nucleotide sequence ID" value="NZ_BSEC01000001.1"/>
</dbReference>
<evidence type="ECO:0000256" key="1">
    <source>
        <dbReference type="SAM" id="MobiDB-lite"/>
    </source>
</evidence>
<evidence type="ECO:0000313" key="4">
    <source>
        <dbReference type="Proteomes" id="UP001144323"/>
    </source>
</evidence>
<reference evidence="3" key="1">
    <citation type="journal article" date="2023" name="Int. J. Syst. Evol. Microbiol.">
        <title>Methylocystis iwaonis sp. nov., a type II methane-oxidizing bacterium from surface soil of a rice paddy field in Japan, and emended description of the genus Methylocystis (ex Whittenbury et al. 1970) Bowman et al. 1993.</title>
        <authorList>
            <person name="Kaise H."/>
            <person name="Sawadogo J.B."/>
            <person name="Alam M.S."/>
            <person name="Ueno C."/>
            <person name="Dianou D."/>
            <person name="Shinjo R."/>
            <person name="Asakawa S."/>
        </authorList>
    </citation>
    <scope>NUCLEOTIDE SEQUENCE</scope>
    <source>
        <strain evidence="3">LMG27198</strain>
    </source>
</reference>
<sequence>MLTRPHTFKRFLSHDRGRLLSLTVLAAGALSLSTLAVWHGLRVHHQQAATPGALALEPSIELGSHGPMIVGLGPWARTVAPPERTAALEADVRPSLPTEMRRDMAAAEEANPVVDAPLPPRKPSDLKTLASRMPALAPIRQAALPVEPAPAAPSQADNRSFFEKIFGGAGAESPQTAQPQPAQTAGRAGRRQQPQAAGQALAYAPQESTGGLFGGLTSPAAPAAPAQSAAVGPAPRAGAGTAVYNIATHTVYMPDGTRLEAHSGLREFLDDPRYVHVRMRGPTPPSVYALTPREALFHGVEALRLTPIGGNGVFGRAGLLAHTYMLGPNGDSNGCVSFRDYQAFLQAYKRGDVRRLIVVAGM</sequence>
<feature type="domain" description="Tlde1" evidence="2">
    <location>
        <begin position="258"/>
        <end position="361"/>
    </location>
</feature>
<dbReference type="Proteomes" id="UP001144323">
    <property type="component" value="Unassembled WGS sequence"/>
</dbReference>
<feature type="compositionally biased region" description="Low complexity" evidence="1">
    <location>
        <begin position="174"/>
        <end position="206"/>
    </location>
</feature>
<dbReference type="EMBL" id="BSEC01000001">
    <property type="protein sequence ID" value="GLI94465.1"/>
    <property type="molecule type" value="Genomic_DNA"/>
</dbReference>
<dbReference type="AlphaFoldDB" id="A0A9W6GX17"/>
<protein>
    <recommendedName>
        <fullName evidence="2">Tlde1 domain-containing protein</fullName>
    </recommendedName>
</protein>
<dbReference type="InterPro" id="IPR021225">
    <property type="entry name" value="Tlde1_dom"/>
</dbReference>
<evidence type="ECO:0000313" key="3">
    <source>
        <dbReference type="EMBL" id="GLI94465.1"/>
    </source>
</evidence>
<evidence type="ECO:0000259" key="2">
    <source>
        <dbReference type="Pfam" id="PF10908"/>
    </source>
</evidence>
<name>A0A9W6GX17_9HYPH</name>
<proteinExistence type="predicted"/>
<dbReference type="Pfam" id="PF10908">
    <property type="entry name" value="Tlde1_dom"/>
    <property type="match status" value="1"/>
</dbReference>
<organism evidence="3 4">
    <name type="scientific">Methylocystis echinoides</name>
    <dbReference type="NCBI Taxonomy" id="29468"/>
    <lineage>
        <taxon>Bacteria</taxon>
        <taxon>Pseudomonadati</taxon>
        <taxon>Pseudomonadota</taxon>
        <taxon>Alphaproteobacteria</taxon>
        <taxon>Hyphomicrobiales</taxon>
        <taxon>Methylocystaceae</taxon>
        <taxon>Methylocystis</taxon>
    </lineage>
</organism>
<feature type="compositionally biased region" description="Low complexity" evidence="1">
    <location>
        <begin position="219"/>
        <end position="235"/>
    </location>
</feature>